<accession>A0ACB9SIJ4</accession>
<proteinExistence type="predicted"/>
<keyword evidence="2" id="KW-1185">Reference proteome</keyword>
<dbReference type="Proteomes" id="UP001056778">
    <property type="component" value="Chromosome 9"/>
</dbReference>
<name>A0ACB9SIJ4_HOLOL</name>
<protein>
    <submittedName>
        <fullName evidence="1">Cue domain containing 2</fullName>
    </submittedName>
</protein>
<sequence length="106" mass="11849">MMSTRKIAEQESTIKDSLFEFVKKHIPDADLTLIDEIVLSYVVAILEDVSSDPVFDVEGPLTDIDSYSLFDRMNLLYLSDSNSESVDTPKRIHKISEMSDGGSTDS</sequence>
<dbReference type="EMBL" id="CM043023">
    <property type="protein sequence ID" value="KAI4454638.1"/>
    <property type="molecule type" value="Genomic_DNA"/>
</dbReference>
<evidence type="ECO:0000313" key="2">
    <source>
        <dbReference type="Proteomes" id="UP001056778"/>
    </source>
</evidence>
<comment type="caution">
    <text evidence="1">The sequence shown here is derived from an EMBL/GenBank/DDBJ whole genome shotgun (WGS) entry which is preliminary data.</text>
</comment>
<reference evidence="1" key="1">
    <citation type="submission" date="2022-04" db="EMBL/GenBank/DDBJ databases">
        <title>Chromosome-scale genome assembly of Holotrichia oblita Faldermann.</title>
        <authorList>
            <person name="Rongchong L."/>
        </authorList>
    </citation>
    <scope>NUCLEOTIDE SEQUENCE</scope>
    <source>
        <strain evidence="1">81SQS9</strain>
    </source>
</reference>
<gene>
    <name evidence="1" type="ORF">MML48_9g00013086</name>
</gene>
<evidence type="ECO:0000313" key="1">
    <source>
        <dbReference type="EMBL" id="KAI4454638.1"/>
    </source>
</evidence>
<organism evidence="1 2">
    <name type="scientific">Holotrichia oblita</name>
    <name type="common">Chafer beetle</name>
    <dbReference type="NCBI Taxonomy" id="644536"/>
    <lineage>
        <taxon>Eukaryota</taxon>
        <taxon>Metazoa</taxon>
        <taxon>Ecdysozoa</taxon>
        <taxon>Arthropoda</taxon>
        <taxon>Hexapoda</taxon>
        <taxon>Insecta</taxon>
        <taxon>Pterygota</taxon>
        <taxon>Neoptera</taxon>
        <taxon>Endopterygota</taxon>
        <taxon>Coleoptera</taxon>
        <taxon>Polyphaga</taxon>
        <taxon>Scarabaeiformia</taxon>
        <taxon>Scarabaeidae</taxon>
        <taxon>Melolonthinae</taxon>
        <taxon>Holotrichia</taxon>
    </lineage>
</organism>